<gene>
    <name evidence="3" type="ORF">PG993_006248</name>
</gene>
<proteinExistence type="predicted"/>
<feature type="region of interest" description="Disordered" evidence="1">
    <location>
        <begin position="392"/>
        <end position="419"/>
    </location>
</feature>
<feature type="compositionally biased region" description="Low complexity" evidence="1">
    <location>
        <begin position="301"/>
        <end position="315"/>
    </location>
</feature>
<comment type="caution">
    <text evidence="3">The sequence shown here is derived from an EMBL/GenBank/DDBJ whole genome shotgun (WGS) entry which is preliminary data.</text>
</comment>
<dbReference type="EMBL" id="JAQQWK010000005">
    <property type="protein sequence ID" value="KAK8041725.1"/>
    <property type="molecule type" value="Genomic_DNA"/>
</dbReference>
<feature type="compositionally biased region" description="Polar residues" evidence="1">
    <location>
        <begin position="116"/>
        <end position="127"/>
    </location>
</feature>
<protein>
    <submittedName>
        <fullName evidence="3">Uncharacterized protein</fullName>
    </submittedName>
</protein>
<feature type="region of interest" description="Disordered" evidence="1">
    <location>
        <begin position="179"/>
        <end position="230"/>
    </location>
</feature>
<evidence type="ECO:0000313" key="4">
    <source>
        <dbReference type="Proteomes" id="UP001444661"/>
    </source>
</evidence>
<feature type="region of interest" description="Disordered" evidence="1">
    <location>
        <begin position="301"/>
        <end position="368"/>
    </location>
</feature>
<feature type="region of interest" description="Disordered" evidence="1">
    <location>
        <begin position="56"/>
        <end position="81"/>
    </location>
</feature>
<feature type="region of interest" description="Disordered" evidence="1">
    <location>
        <begin position="116"/>
        <end position="157"/>
    </location>
</feature>
<keyword evidence="2" id="KW-0732">Signal</keyword>
<sequence length="419" mass="46818">MTTGTLLSILQLLRLLASNMKSITQIIPPRDPRRRLLWILFSRLVPSLFPRRNIQNRNPRETQRKIPRRHPLFPAPPRPVRNRAMDMPEQSHRMVGRLQDPGGGPTIVKDHLSLDVMTNTTPPNTQILTTPSKPQPSQTPHPSSYSSSSTAPSPSLPTLPLELHLQILDHLALSANSHNHKPHAGRLDQLSLSPNLQTPPPRRLLVTLRTHPHPLGPPPRPPRAPLPRHRPPPANLRRLLLVLVPVLLRTEDQTGDPVHPLLLRQMPPRRRVGHQKRPRTLEPGQPALLPGLLPPPAAERALLGPAPRTRGGAPVPGRPRRRPVSHGGTRLVRGRPPRVPRVLAESGGRARATTTAAPLGCSPAQPAKRKLGRWDQRHLVFDVWNRLTLGRLKPTPTHSREQTKTFKITQPQDHKKSIE</sequence>
<evidence type="ECO:0000256" key="2">
    <source>
        <dbReference type="SAM" id="SignalP"/>
    </source>
</evidence>
<feature type="compositionally biased region" description="Pro residues" evidence="1">
    <location>
        <begin position="214"/>
        <end position="225"/>
    </location>
</feature>
<feature type="signal peptide" evidence="2">
    <location>
        <begin position="1"/>
        <end position="17"/>
    </location>
</feature>
<feature type="region of interest" description="Disordered" evidence="1">
    <location>
        <begin position="268"/>
        <end position="287"/>
    </location>
</feature>
<dbReference type="Proteomes" id="UP001444661">
    <property type="component" value="Unassembled WGS sequence"/>
</dbReference>
<feature type="compositionally biased region" description="Basic residues" evidence="1">
    <location>
        <begin position="268"/>
        <end position="278"/>
    </location>
</feature>
<accession>A0ABR1T551</accession>
<name>A0ABR1T551_9PEZI</name>
<feature type="chain" id="PRO_5046773118" evidence="2">
    <location>
        <begin position="18"/>
        <end position="419"/>
    </location>
</feature>
<feature type="region of interest" description="Disordered" evidence="1">
    <location>
        <begin position="90"/>
        <end position="109"/>
    </location>
</feature>
<keyword evidence="4" id="KW-1185">Reference proteome</keyword>
<evidence type="ECO:0000256" key="1">
    <source>
        <dbReference type="SAM" id="MobiDB-lite"/>
    </source>
</evidence>
<feature type="compositionally biased region" description="Low complexity" evidence="1">
    <location>
        <begin position="140"/>
        <end position="157"/>
    </location>
</feature>
<organism evidence="3 4">
    <name type="scientific">Apiospora rasikravindrae</name>
    <dbReference type="NCBI Taxonomy" id="990691"/>
    <lineage>
        <taxon>Eukaryota</taxon>
        <taxon>Fungi</taxon>
        <taxon>Dikarya</taxon>
        <taxon>Ascomycota</taxon>
        <taxon>Pezizomycotina</taxon>
        <taxon>Sordariomycetes</taxon>
        <taxon>Xylariomycetidae</taxon>
        <taxon>Amphisphaeriales</taxon>
        <taxon>Apiosporaceae</taxon>
        <taxon>Apiospora</taxon>
    </lineage>
</organism>
<evidence type="ECO:0000313" key="3">
    <source>
        <dbReference type="EMBL" id="KAK8041725.1"/>
    </source>
</evidence>
<reference evidence="3 4" key="1">
    <citation type="submission" date="2023-01" db="EMBL/GenBank/DDBJ databases">
        <title>Analysis of 21 Apiospora genomes using comparative genomics revels a genus with tremendous synthesis potential of carbohydrate active enzymes and secondary metabolites.</title>
        <authorList>
            <person name="Sorensen T."/>
        </authorList>
    </citation>
    <scope>NUCLEOTIDE SEQUENCE [LARGE SCALE GENOMIC DNA]</scope>
    <source>
        <strain evidence="3 4">CBS 33761</strain>
    </source>
</reference>